<feature type="transmembrane region" description="Helical" evidence="1">
    <location>
        <begin position="133"/>
        <end position="154"/>
    </location>
</feature>
<dbReference type="InParanoid" id="A0A7N2R5G8"/>
<proteinExistence type="predicted"/>
<keyword evidence="1" id="KW-1133">Transmembrane helix</keyword>
<dbReference type="GO" id="GO:0016020">
    <property type="term" value="C:membrane"/>
    <property type="evidence" value="ECO:0007669"/>
    <property type="project" value="TreeGrafter"/>
</dbReference>
<dbReference type="EMBL" id="LRBV02000005">
    <property type="status" value="NOT_ANNOTATED_CDS"/>
    <property type="molecule type" value="Genomic_DNA"/>
</dbReference>
<evidence type="ECO:0000259" key="2">
    <source>
        <dbReference type="Pfam" id="PF13962"/>
    </source>
</evidence>
<dbReference type="OMA" id="NCTIVAM"/>
<reference evidence="3" key="2">
    <citation type="submission" date="2021-01" db="UniProtKB">
        <authorList>
            <consortium name="EnsemblPlants"/>
        </authorList>
    </citation>
    <scope>IDENTIFICATION</scope>
</reference>
<keyword evidence="1" id="KW-0812">Transmembrane</keyword>
<dbReference type="Proteomes" id="UP000594261">
    <property type="component" value="Chromosome 5"/>
</dbReference>
<dbReference type="Gramene" id="QL05p071114:mrna">
    <property type="protein sequence ID" value="QL05p071114:mrna"/>
    <property type="gene ID" value="QL05p071114"/>
</dbReference>
<dbReference type="InterPro" id="IPR026961">
    <property type="entry name" value="PGG_dom"/>
</dbReference>
<name>A0A7N2R5G8_QUELO</name>
<evidence type="ECO:0000256" key="1">
    <source>
        <dbReference type="SAM" id="Phobius"/>
    </source>
</evidence>
<keyword evidence="1" id="KW-0472">Membrane</keyword>
<feature type="domain" description="PGG" evidence="2">
    <location>
        <begin position="94"/>
        <end position="152"/>
    </location>
</feature>
<evidence type="ECO:0000313" key="4">
    <source>
        <dbReference type="Proteomes" id="UP000594261"/>
    </source>
</evidence>
<dbReference type="PANTHER" id="PTHR24177:SF314">
    <property type="entry name" value="PROTEIN ACCELERATED CELL DEATH 6-LIKE ISOFORM X1"/>
    <property type="match status" value="1"/>
</dbReference>
<sequence length="174" mass="19288">MSSLGLEEGAAKTQEGVTKTPLFLAARSVGKKSMDYVPEKTQGPALELQDELRWFERVKIDTPTHYLHHRNNQKLTAEGLFDETNKELREKGIEWIKRTAERCSVVAVLIATVAFAAAYTIPGGSNDKSGIPLFLNQPFFVVFTVADVLSISFCSDISGCISCNHHFTIPICRL</sequence>
<evidence type="ECO:0000313" key="3">
    <source>
        <dbReference type="EnsemblPlants" id="QL05p071114:mrna"/>
    </source>
</evidence>
<reference evidence="3 4" key="1">
    <citation type="journal article" date="2016" name="G3 (Bethesda)">
        <title>First Draft Assembly and Annotation of the Genome of a California Endemic Oak Quercus lobata Nee (Fagaceae).</title>
        <authorList>
            <person name="Sork V.L."/>
            <person name="Fitz-Gibbon S.T."/>
            <person name="Puiu D."/>
            <person name="Crepeau M."/>
            <person name="Gugger P.F."/>
            <person name="Sherman R."/>
            <person name="Stevens K."/>
            <person name="Langley C.H."/>
            <person name="Pellegrini M."/>
            <person name="Salzberg S.L."/>
        </authorList>
    </citation>
    <scope>NUCLEOTIDE SEQUENCE [LARGE SCALE GENOMIC DNA]</scope>
    <source>
        <strain evidence="3 4">cv. SW786</strain>
    </source>
</reference>
<dbReference type="Pfam" id="PF13962">
    <property type="entry name" value="PGG"/>
    <property type="match status" value="1"/>
</dbReference>
<dbReference type="PANTHER" id="PTHR24177">
    <property type="entry name" value="CASKIN"/>
    <property type="match status" value="1"/>
</dbReference>
<dbReference type="EnsemblPlants" id="QL05p071114:mrna">
    <property type="protein sequence ID" value="QL05p071114:mrna"/>
    <property type="gene ID" value="QL05p071114"/>
</dbReference>
<keyword evidence="4" id="KW-1185">Reference proteome</keyword>
<organism evidence="3 4">
    <name type="scientific">Quercus lobata</name>
    <name type="common">Valley oak</name>
    <dbReference type="NCBI Taxonomy" id="97700"/>
    <lineage>
        <taxon>Eukaryota</taxon>
        <taxon>Viridiplantae</taxon>
        <taxon>Streptophyta</taxon>
        <taxon>Embryophyta</taxon>
        <taxon>Tracheophyta</taxon>
        <taxon>Spermatophyta</taxon>
        <taxon>Magnoliopsida</taxon>
        <taxon>eudicotyledons</taxon>
        <taxon>Gunneridae</taxon>
        <taxon>Pentapetalae</taxon>
        <taxon>rosids</taxon>
        <taxon>fabids</taxon>
        <taxon>Fagales</taxon>
        <taxon>Fagaceae</taxon>
        <taxon>Quercus</taxon>
    </lineage>
</organism>
<dbReference type="AlphaFoldDB" id="A0A7N2R5G8"/>
<protein>
    <recommendedName>
        <fullName evidence="2">PGG domain-containing protein</fullName>
    </recommendedName>
</protein>
<feature type="transmembrane region" description="Helical" evidence="1">
    <location>
        <begin position="103"/>
        <end position="121"/>
    </location>
</feature>
<accession>A0A7N2R5G8</accession>